<dbReference type="InterPro" id="IPR008538">
    <property type="entry name" value="Uma2"/>
</dbReference>
<proteinExistence type="predicted"/>
<dbReference type="Proteomes" id="UP001500908">
    <property type="component" value="Unassembled WGS sequence"/>
</dbReference>
<dbReference type="Pfam" id="PF05685">
    <property type="entry name" value="Uma2"/>
    <property type="match status" value="1"/>
</dbReference>
<dbReference type="InterPro" id="IPR012296">
    <property type="entry name" value="Nuclease_put_TT1808"/>
</dbReference>
<accession>A0ABP7GFJ3</accession>
<protein>
    <recommendedName>
        <fullName evidence="1">Putative restriction endonuclease domain-containing protein</fullName>
    </recommendedName>
</protein>
<reference evidence="3" key="1">
    <citation type="journal article" date="2019" name="Int. J. Syst. Evol. Microbiol.">
        <title>The Global Catalogue of Microorganisms (GCM) 10K type strain sequencing project: providing services to taxonomists for standard genome sequencing and annotation.</title>
        <authorList>
            <consortium name="The Broad Institute Genomics Platform"/>
            <consortium name="The Broad Institute Genome Sequencing Center for Infectious Disease"/>
            <person name="Wu L."/>
            <person name="Ma J."/>
        </authorList>
    </citation>
    <scope>NUCLEOTIDE SEQUENCE [LARGE SCALE GENOMIC DNA]</scope>
    <source>
        <strain evidence="3">JCM 17137</strain>
    </source>
</reference>
<organism evidence="2 3">
    <name type="scientific">Salinactinospora qingdaonensis</name>
    <dbReference type="NCBI Taxonomy" id="702744"/>
    <lineage>
        <taxon>Bacteria</taxon>
        <taxon>Bacillati</taxon>
        <taxon>Actinomycetota</taxon>
        <taxon>Actinomycetes</taxon>
        <taxon>Streptosporangiales</taxon>
        <taxon>Nocardiopsidaceae</taxon>
        <taxon>Salinactinospora</taxon>
    </lineage>
</organism>
<evidence type="ECO:0000259" key="1">
    <source>
        <dbReference type="Pfam" id="PF05685"/>
    </source>
</evidence>
<dbReference type="EMBL" id="BAABDD010000028">
    <property type="protein sequence ID" value="GAA3759309.1"/>
    <property type="molecule type" value="Genomic_DNA"/>
</dbReference>
<evidence type="ECO:0000313" key="2">
    <source>
        <dbReference type="EMBL" id="GAA3759309.1"/>
    </source>
</evidence>
<gene>
    <name evidence="2" type="ORF">GCM10022402_41580</name>
</gene>
<sequence length="93" mass="10106">MLAVEITSRGNAETDRTEELRGYANAAVPLYLLVDSWHPNGAAATLFENSGNGTYQRHTTVPFGKPIALPEPFDLELDTSEFPLPATAAEEDD</sequence>
<keyword evidence="3" id="KW-1185">Reference proteome</keyword>
<name>A0ABP7GFJ3_9ACTN</name>
<dbReference type="SUPFAM" id="SSF52980">
    <property type="entry name" value="Restriction endonuclease-like"/>
    <property type="match status" value="1"/>
</dbReference>
<comment type="caution">
    <text evidence="2">The sequence shown here is derived from an EMBL/GenBank/DDBJ whole genome shotgun (WGS) entry which is preliminary data.</text>
</comment>
<dbReference type="InterPro" id="IPR011335">
    <property type="entry name" value="Restrct_endonuc-II-like"/>
</dbReference>
<dbReference type="Gene3D" id="3.90.1570.10">
    <property type="entry name" value="tt1808, chain A"/>
    <property type="match status" value="1"/>
</dbReference>
<evidence type="ECO:0000313" key="3">
    <source>
        <dbReference type="Proteomes" id="UP001500908"/>
    </source>
</evidence>
<feature type="domain" description="Putative restriction endonuclease" evidence="1">
    <location>
        <begin position="2"/>
        <end position="78"/>
    </location>
</feature>